<evidence type="ECO:0008006" key="4">
    <source>
        <dbReference type="Google" id="ProtNLM"/>
    </source>
</evidence>
<keyword evidence="3" id="KW-1185">Reference proteome</keyword>
<dbReference type="OrthoDB" id="6008326at2"/>
<dbReference type="AlphaFoldDB" id="A0A5B7ZN88"/>
<reference evidence="2 3" key="1">
    <citation type="submission" date="2019-06" db="EMBL/GenBank/DDBJ databases">
        <title>Thermomonas aquatica sp. nov., isolated from an industrial wastewater treatment plant.</title>
        <authorList>
            <person name="Jeon J.H."/>
            <person name="Park D.-S."/>
        </authorList>
    </citation>
    <scope>NUCLEOTIDE SEQUENCE [LARGE SCALE GENOMIC DNA]</scope>
    <source>
        <strain evidence="2 3">SY21</strain>
    </source>
</reference>
<evidence type="ECO:0000313" key="3">
    <source>
        <dbReference type="Proteomes" id="UP000308149"/>
    </source>
</evidence>
<dbReference type="KEGG" id="thes:FHQ07_00390"/>
<dbReference type="EMBL" id="CP040871">
    <property type="protein sequence ID" value="QDA55886.1"/>
    <property type="molecule type" value="Genomic_DNA"/>
</dbReference>
<name>A0A5B7ZN88_9GAMM</name>
<evidence type="ECO:0000313" key="2">
    <source>
        <dbReference type="EMBL" id="QDA55886.1"/>
    </source>
</evidence>
<organism evidence="2 3">
    <name type="scientific">Thermomonas aquatica</name>
    <dbReference type="NCBI Taxonomy" id="2202149"/>
    <lineage>
        <taxon>Bacteria</taxon>
        <taxon>Pseudomonadati</taxon>
        <taxon>Pseudomonadota</taxon>
        <taxon>Gammaproteobacteria</taxon>
        <taxon>Lysobacterales</taxon>
        <taxon>Lysobacteraceae</taxon>
        <taxon>Thermomonas</taxon>
    </lineage>
</organism>
<feature type="region of interest" description="Disordered" evidence="1">
    <location>
        <begin position="109"/>
        <end position="142"/>
    </location>
</feature>
<proteinExistence type="predicted"/>
<dbReference type="RefSeq" id="WP_139714775.1">
    <property type="nucleotide sequence ID" value="NZ_CP040871.1"/>
</dbReference>
<dbReference type="Proteomes" id="UP000308149">
    <property type="component" value="Chromosome"/>
</dbReference>
<sequence length="142" mass="15428">MAAIKKKATRKKLQATALEPTPRHLWLASLGMLVAARRESKAAVKRAASKVENTVADARYAIRRAEADLRAGVDGVRSQVEPKVLKLSGEVEARLAPIVAKLGLAPKTKRSVRKARKTAAKKPVARRAVRKPAKRVAKKAAR</sequence>
<gene>
    <name evidence="2" type="ORF">FHQ07_00390</name>
</gene>
<protein>
    <recommendedName>
        <fullName evidence="4">Phasin family protein</fullName>
    </recommendedName>
</protein>
<evidence type="ECO:0000256" key="1">
    <source>
        <dbReference type="SAM" id="MobiDB-lite"/>
    </source>
</evidence>
<accession>A0A5B7ZN88</accession>